<keyword evidence="2" id="KW-0378">Hydrolase</keyword>
<dbReference type="GO" id="GO:0006508">
    <property type="term" value="P:proteolysis"/>
    <property type="evidence" value="ECO:0007669"/>
    <property type="project" value="UniProtKB-KW"/>
</dbReference>
<gene>
    <name evidence="2" type="ORF">SAMN04489857_1508</name>
</gene>
<dbReference type="AlphaFoldDB" id="A0A1H1MNJ5"/>
<proteinExistence type="predicted"/>
<dbReference type="InterPro" id="IPR033880">
    <property type="entry name" value="SPFH_YdjI"/>
</dbReference>
<dbReference type="PANTHER" id="PTHR37826">
    <property type="entry name" value="FLOTILLIN BAND_7_5 DOMAIN PROTEIN"/>
    <property type="match status" value="1"/>
</dbReference>
<dbReference type="PANTHER" id="PTHR37826:SF2">
    <property type="entry name" value="ZINC-RIBBON DOMAIN-CONTAINING PROTEIN"/>
    <property type="match status" value="1"/>
</dbReference>
<dbReference type="Proteomes" id="UP000199480">
    <property type="component" value="Chromosome I"/>
</dbReference>
<reference evidence="3" key="1">
    <citation type="submission" date="2016-10" db="EMBL/GenBank/DDBJ databases">
        <authorList>
            <person name="Varghese N."/>
            <person name="Submissions S."/>
        </authorList>
    </citation>
    <scope>NUCLEOTIDE SEQUENCE [LARGE SCALE GENOMIC DNA]</scope>
    <source>
        <strain evidence="3">DSM 22620</strain>
    </source>
</reference>
<keyword evidence="2" id="KW-0645">Protease</keyword>
<dbReference type="Pfam" id="PF13421">
    <property type="entry name" value="Band_7_1"/>
    <property type="match status" value="1"/>
</dbReference>
<dbReference type="GeneID" id="78500848"/>
<evidence type="ECO:0000313" key="3">
    <source>
        <dbReference type="Proteomes" id="UP000199480"/>
    </source>
</evidence>
<feature type="domain" description="SPFH" evidence="1">
    <location>
        <begin position="127"/>
        <end position="279"/>
    </location>
</feature>
<evidence type="ECO:0000259" key="1">
    <source>
        <dbReference type="Pfam" id="PF13421"/>
    </source>
</evidence>
<dbReference type="CDD" id="cd03408">
    <property type="entry name" value="SPFH_like_u1"/>
    <property type="match status" value="1"/>
</dbReference>
<organism evidence="2 3">
    <name type="scientific">Parafannyhessea umbonata</name>
    <dbReference type="NCBI Taxonomy" id="604330"/>
    <lineage>
        <taxon>Bacteria</taxon>
        <taxon>Bacillati</taxon>
        <taxon>Actinomycetota</taxon>
        <taxon>Coriobacteriia</taxon>
        <taxon>Coriobacteriales</taxon>
        <taxon>Atopobiaceae</taxon>
        <taxon>Parafannyhessea</taxon>
    </lineage>
</organism>
<accession>A0A1H1MNJ5</accession>
<name>A0A1H1MNJ5_9ACTN</name>
<protein>
    <submittedName>
        <fullName evidence="2">Membrane protease subunit, stomatin/prohibitin family, contains C-terminal Zn-ribbon domain</fullName>
    </submittedName>
</protein>
<dbReference type="RefSeq" id="WP_090863134.1">
    <property type="nucleotide sequence ID" value="NZ_LT629759.1"/>
</dbReference>
<dbReference type="GO" id="GO:0008233">
    <property type="term" value="F:peptidase activity"/>
    <property type="evidence" value="ECO:0007669"/>
    <property type="project" value="UniProtKB-KW"/>
</dbReference>
<evidence type="ECO:0000313" key="2">
    <source>
        <dbReference type="EMBL" id="SDR88318.1"/>
    </source>
</evidence>
<sequence length="422" mass="44008">MGLLRAGMGAAGGVLADSWREYFYCDSLDANTLVAKGHKRTSSQGRSSNTLGEDNIISNGSVIAVNEGQYMIIVEQGAVVEACGEPGEFVFDSSTEPSLFFGEGGTLGERIRASFERVGTRFSFGGDTGKDQRVYFFNSKEIVGNKYGTATPVPFRVVDNNIGLDVDIAVRCNGEYSYRIVDPLMFYKNVCGNVEEPYLRNNIDSQLKSELLTALQPAFARISAMGVRYSAVPAHTRELAQALNAELSESWGQMRGIEVAAFGVNSIAASPEDEAMIKELQRAAVMRDPTMAAANLAASQADAMRMAASNGAGAAVGFMGMGMANAMGGGVSMQDLYGMGSGGRPAGGMPPQAGGQAPGVATGAAAGAAQGTWTCSCGAQNTGRFCGNCGSPRPQPEGGPWTCSCGAQNTGRFCGNCGSPRP</sequence>
<dbReference type="OrthoDB" id="9764015at2"/>
<dbReference type="EMBL" id="LT629759">
    <property type="protein sequence ID" value="SDR88318.1"/>
    <property type="molecule type" value="Genomic_DNA"/>
</dbReference>